<comment type="subcellular location">
    <subcellularLocation>
        <location evidence="1">Cell membrane</location>
        <topology evidence="1">Single-pass membrane protein</topology>
    </subcellularLocation>
</comment>
<evidence type="ECO:0000259" key="8">
    <source>
        <dbReference type="Pfam" id="PF04024"/>
    </source>
</evidence>
<dbReference type="InterPro" id="IPR052027">
    <property type="entry name" value="PspC"/>
</dbReference>
<dbReference type="Pfam" id="PF04024">
    <property type="entry name" value="PspC"/>
    <property type="match status" value="1"/>
</dbReference>
<feature type="compositionally biased region" description="Polar residues" evidence="6">
    <location>
        <begin position="18"/>
        <end position="27"/>
    </location>
</feature>
<evidence type="ECO:0000256" key="5">
    <source>
        <dbReference type="ARBA" id="ARBA00023136"/>
    </source>
</evidence>
<protein>
    <submittedName>
        <fullName evidence="9">Phage shock protein C (PspC) family protein</fullName>
    </submittedName>
</protein>
<feature type="domain" description="Phage shock protein PspC N-terminal" evidence="8">
    <location>
        <begin position="28"/>
        <end position="85"/>
    </location>
</feature>
<evidence type="ECO:0000256" key="7">
    <source>
        <dbReference type="SAM" id="Phobius"/>
    </source>
</evidence>
<feature type="region of interest" description="Disordered" evidence="6">
    <location>
        <begin position="102"/>
        <end position="123"/>
    </location>
</feature>
<dbReference type="Proteomes" id="UP000316706">
    <property type="component" value="Unassembled WGS sequence"/>
</dbReference>
<evidence type="ECO:0000313" key="10">
    <source>
        <dbReference type="Proteomes" id="UP000316706"/>
    </source>
</evidence>
<dbReference type="GO" id="GO:0005886">
    <property type="term" value="C:plasma membrane"/>
    <property type="evidence" value="ECO:0007669"/>
    <property type="project" value="UniProtKB-SubCell"/>
</dbReference>
<keyword evidence="4 7" id="KW-1133">Transmembrane helix</keyword>
<feature type="region of interest" description="Disordered" evidence="6">
    <location>
        <begin position="1"/>
        <end position="32"/>
    </location>
</feature>
<dbReference type="AlphaFoldDB" id="A0A543I8I3"/>
<name>A0A543I8I3_9ACTN</name>
<comment type="caution">
    <text evidence="9">The sequence shown here is derived from an EMBL/GenBank/DDBJ whole genome shotgun (WGS) entry which is preliminary data.</text>
</comment>
<evidence type="ECO:0000256" key="4">
    <source>
        <dbReference type="ARBA" id="ARBA00022989"/>
    </source>
</evidence>
<keyword evidence="3 7" id="KW-0812">Transmembrane</keyword>
<dbReference type="PANTHER" id="PTHR33885:SF3">
    <property type="entry name" value="PHAGE SHOCK PROTEIN C"/>
    <property type="match status" value="1"/>
</dbReference>
<evidence type="ECO:0000256" key="6">
    <source>
        <dbReference type="SAM" id="MobiDB-lite"/>
    </source>
</evidence>
<dbReference type="PANTHER" id="PTHR33885">
    <property type="entry name" value="PHAGE SHOCK PROTEIN C"/>
    <property type="match status" value="1"/>
</dbReference>
<evidence type="ECO:0000256" key="3">
    <source>
        <dbReference type="ARBA" id="ARBA00022692"/>
    </source>
</evidence>
<gene>
    <name evidence="9" type="ORF">FHX41_0478</name>
</gene>
<keyword evidence="2" id="KW-1003">Cell membrane</keyword>
<organism evidence="9 10">
    <name type="scientific">Actinomadura hallensis</name>
    <dbReference type="NCBI Taxonomy" id="337895"/>
    <lineage>
        <taxon>Bacteria</taxon>
        <taxon>Bacillati</taxon>
        <taxon>Actinomycetota</taxon>
        <taxon>Actinomycetes</taxon>
        <taxon>Streptosporangiales</taxon>
        <taxon>Thermomonosporaceae</taxon>
        <taxon>Actinomadura</taxon>
    </lineage>
</organism>
<dbReference type="EMBL" id="VFPO01000001">
    <property type="protein sequence ID" value="TQM66881.1"/>
    <property type="molecule type" value="Genomic_DNA"/>
</dbReference>
<reference evidence="9 10" key="1">
    <citation type="submission" date="2019-06" db="EMBL/GenBank/DDBJ databases">
        <title>Sequencing the genomes of 1000 actinobacteria strains.</title>
        <authorList>
            <person name="Klenk H.-P."/>
        </authorList>
    </citation>
    <scope>NUCLEOTIDE SEQUENCE [LARGE SCALE GENOMIC DNA]</scope>
    <source>
        <strain evidence="9 10">DSM 45043</strain>
    </source>
</reference>
<feature type="compositionally biased region" description="Basic and acidic residues" evidence="6">
    <location>
        <begin position="8"/>
        <end position="17"/>
    </location>
</feature>
<dbReference type="InterPro" id="IPR007168">
    <property type="entry name" value="Phageshock_PspC_N"/>
</dbReference>
<evidence type="ECO:0000256" key="2">
    <source>
        <dbReference type="ARBA" id="ARBA00022475"/>
    </source>
</evidence>
<keyword evidence="5 7" id="KW-0472">Membrane</keyword>
<accession>A0A543I8I3</accession>
<evidence type="ECO:0000313" key="9">
    <source>
        <dbReference type="EMBL" id="TQM66881.1"/>
    </source>
</evidence>
<keyword evidence="10" id="KW-1185">Reference proteome</keyword>
<evidence type="ECO:0000256" key="1">
    <source>
        <dbReference type="ARBA" id="ARBA00004162"/>
    </source>
</evidence>
<feature type="transmembrane region" description="Helical" evidence="7">
    <location>
        <begin position="56"/>
        <end position="82"/>
    </location>
</feature>
<sequence length="123" mass="13088">MSETLAAGHDRSMDMEKNTTGTAGTTDKQLRRTRDGRMLAGVCSGAGEYLGVDANIIRLGLAVFTLFGGTGVALYAIAWLLIPEEGAEKSIAEDLFKKASENPTVQDAVQKSKDAINKNRTPA</sequence>
<proteinExistence type="predicted"/>